<dbReference type="RefSeq" id="WP_135617715.1">
    <property type="nucleotide sequence ID" value="NZ_RQGG01000009.1"/>
</dbReference>
<gene>
    <name evidence="8" type="ORF">EHQ59_03275</name>
</gene>
<keyword evidence="9" id="KW-1185">Reference proteome</keyword>
<dbReference type="InterPro" id="IPR011701">
    <property type="entry name" value="MFS"/>
</dbReference>
<dbReference type="PANTHER" id="PTHR23513">
    <property type="entry name" value="INTEGRAL MEMBRANE EFFLUX PROTEIN-RELATED"/>
    <property type="match status" value="1"/>
</dbReference>
<feature type="transmembrane region" description="Helical" evidence="6">
    <location>
        <begin position="271"/>
        <end position="291"/>
    </location>
</feature>
<feature type="transmembrane region" description="Helical" evidence="6">
    <location>
        <begin position="183"/>
        <end position="205"/>
    </location>
</feature>
<keyword evidence="2" id="KW-1003">Cell membrane</keyword>
<reference evidence="8" key="1">
    <citation type="journal article" date="2019" name="PLoS Negl. Trop. Dis.">
        <title>Revisiting the worldwide diversity of Leptospira species in the environment.</title>
        <authorList>
            <person name="Vincent A.T."/>
            <person name="Schiettekatte O."/>
            <person name="Bourhy P."/>
            <person name="Veyrier F.J."/>
            <person name="Picardeau M."/>
        </authorList>
    </citation>
    <scope>NUCLEOTIDE SEQUENCE [LARGE SCALE GENOMIC DNA]</scope>
    <source>
        <strain evidence="8">201702454</strain>
    </source>
</reference>
<dbReference type="GO" id="GO:0005886">
    <property type="term" value="C:plasma membrane"/>
    <property type="evidence" value="ECO:0007669"/>
    <property type="project" value="UniProtKB-SubCell"/>
</dbReference>
<proteinExistence type="predicted"/>
<dbReference type="InterPro" id="IPR020846">
    <property type="entry name" value="MFS_dom"/>
</dbReference>
<evidence type="ECO:0000313" key="8">
    <source>
        <dbReference type="EMBL" id="TGL55819.1"/>
    </source>
</evidence>
<evidence type="ECO:0000259" key="7">
    <source>
        <dbReference type="PROSITE" id="PS50850"/>
    </source>
</evidence>
<name>A0A4R9JV80_9LEPT</name>
<dbReference type="EMBL" id="RQGG01000009">
    <property type="protein sequence ID" value="TGL55819.1"/>
    <property type="molecule type" value="Genomic_DNA"/>
</dbReference>
<keyword evidence="4 6" id="KW-1133">Transmembrane helix</keyword>
<feature type="transmembrane region" description="Helical" evidence="6">
    <location>
        <begin position="50"/>
        <end position="68"/>
    </location>
</feature>
<feature type="transmembrane region" description="Helical" evidence="6">
    <location>
        <begin position="303"/>
        <end position="320"/>
    </location>
</feature>
<feature type="transmembrane region" description="Helical" evidence="6">
    <location>
        <begin position="237"/>
        <end position="259"/>
    </location>
</feature>
<feature type="transmembrane region" description="Helical" evidence="6">
    <location>
        <begin position="77"/>
        <end position="96"/>
    </location>
</feature>
<feature type="transmembrane region" description="Helical" evidence="6">
    <location>
        <begin position="418"/>
        <end position="436"/>
    </location>
</feature>
<feature type="domain" description="Major facilitator superfamily (MFS) profile" evidence="7">
    <location>
        <begin position="1"/>
        <end position="209"/>
    </location>
</feature>
<evidence type="ECO:0000313" key="9">
    <source>
        <dbReference type="Proteomes" id="UP000297609"/>
    </source>
</evidence>
<keyword evidence="3 6" id="KW-0812">Transmembrane</keyword>
<sequence length="439" mass="48796">MKNRSLSKDLWFVLILFGLVGQIAWSVENIYFNLFIYNTISKSTSSVTLMVQLSGIVATVTTLIAGILSDKLGNRKYFISLGYFCWGILTLSFAFVTKENTQTWFGLSDEVQIIQLTIAIVITLDCIMTAFGSTANDAAFNAFVTDNTSNARSLAEGVLSAMPLIAMLIVAGGFGIVVTSFGYPGLFVGVGTLMSLSGVIGFWFIKDNPNLKKSESNWISDILYGFRTTVIQNNKRLYLYFLAMGIYGIASQIYMPYLIIFMQEYLHFDVIQYSIVLASVIIGTSLITIFLGNRFDGQDKDRMLRIFSFVYIIGMTSLYLTSKVFIGQNSNLLMLLVGFTSLILMTGFVQILALLGAQIRDYTPVENIGKLQGIRMIFFVLIPMFIGPMIGQKINETTNLTYIDPANGALAHVPSPEIFITSAIFCLIIFYPLTLLKRT</sequence>
<feature type="transmembrane region" description="Helical" evidence="6">
    <location>
        <begin position="332"/>
        <end position="355"/>
    </location>
</feature>
<evidence type="ECO:0000256" key="6">
    <source>
        <dbReference type="SAM" id="Phobius"/>
    </source>
</evidence>
<dbReference type="Proteomes" id="UP000297609">
    <property type="component" value="Unassembled WGS sequence"/>
</dbReference>
<keyword evidence="5 6" id="KW-0472">Membrane</keyword>
<dbReference type="InterPro" id="IPR036259">
    <property type="entry name" value="MFS_trans_sf"/>
</dbReference>
<comment type="caution">
    <text evidence="8">The sequence shown here is derived from an EMBL/GenBank/DDBJ whole genome shotgun (WGS) entry which is preliminary data.</text>
</comment>
<feature type="transmembrane region" description="Helical" evidence="6">
    <location>
        <begin position="376"/>
        <end position="394"/>
    </location>
</feature>
<dbReference type="Pfam" id="PF07690">
    <property type="entry name" value="MFS_1"/>
    <property type="match status" value="1"/>
</dbReference>
<dbReference type="SUPFAM" id="SSF103473">
    <property type="entry name" value="MFS general substrate transporter"/>
    <property type="match status" value="1"/>
</dbReference>
<evidence type="ECO:0000256" key="5">
    <source>
        <dbReference type="ARBA" id="ARBA00023136"/>
    </source>
</evidence>
<evidence type="ECO:0000256" key="4">
    <source>
        <dbReference type="ARBA" id="ARBA00022989"/>
    </source>
</evidence>
<dbReference type="GO" id="GO:0022857">
    <property type="term" value="F:transmembrane transporter activity"/>
    <property type="evidence" value="ECO:0007669"/>
    <property type="project" value="InterPro"/>
</dbReference>
<accession>A0A4R9JV80</accession>
<protein>
    <submittedName>
        <fullName evidence="8">MFS transporter</fullName>
    </submittedName>
</protein>
<evidence type="ECO:0000256" key="2">
    <source>
        <dbReference type="ARBA" id="ARBA00022475"/>
    </source>
</evidence>
<dbReference type="Gene3D" id="1.20.1250.20">
    <property type="entry name" value="MFS general substrate transporter like domains"/>
    <property type="match status" value="2"/>
</dbReference>
<comment type="subcellular location">
    <subcellularLocation>
        <location evidence="1">Cell membrane</location>
        <topology evidence="1">Multi-pass membrane protein</topology>
    </subcellularLocation>
</comment>
<dbReference type="PROSITE" id="PS50850">
    <property type="entry name" value="MFS"/>
    <property type="match status" value="1"/>
</dbReference>
<organism evidence="8 9">
    <name type="scientific">Leptospira kemamanensis</name>
    <dbReference type="NCBI Taxonomy" id="2484942"/>
    <lineage>
        <taxon>Bacteria</taxon>
        <taxon>Pseudomonadati</taxon>
        <taxon>Spirochaetota</taxon>
        <taxon>Spirochaetia</taxon>
        <taxon>Leptospirales</taxon>
        <taxon>Leptospiraceae</taxon>
        <taxon>Leptospira</taxon>
    </lineage>
</organism>
<dbReference type="OrthoDB" id="9607at2"/>
<dbReference type="PANTHER" id="PTHR23513:SF6">
    <property type="entry name" value="MAJOR FACILITATOR SUPERFAMILY ASSOCIATED DOMAIN-CONTAINING PROTEIN"/>
    <property type="match status" value="1"/>
</dbReference>
<feature type="transmembrane region" description="Helical" evidence="6">
    <location>
        <begin position="116"/>
        <end position="136"/>
    </location>
</feature>
<dbReference type="AlphaFoldDB" id="A0A4R9JV80"/>
<evidence type="ECO:0000256" key="1">
    <source>
        <dbReference type="ARBA" id="ARBA00004651"/>
    </source>
</evidence>
<feature type="transmembrane region" description="Helical" evidence="6">
    <location>
        <begin position="157"/>
        <end position="177"/>
    </location>
</feature>
<evidence type="ECO:0000256" key="3">
    <source>
        <dbReference type="ARBA" id="ARBA00022692"/>
    </source>
</evidence>